<evidence type="ECO:0000313" key="3">
    <source>
        <dbReference type="Proteomes" id="UP000830167"/>
    </source>
</evidence>
<evidence type="ECO:0000259" key="1">
    <source>
        <dbReference type="Pfam" id="PF08722"/>
    </source>
</evidence>
<gene>
    <name evidence="2" type="ORF">LSG31_00440</name>
</gene>
<dbReference type="InterPro" id="IPR014833">
    <property type="entry name" value="TnsA_N"/>
</dbReference>
<dbReference type="Pfam" id="PF18780">
    <property type="entry name" value="HNH_repeat"/>
    <property type="match status" value="1"/>
</dbReference>
<proteinExistence type="predicted"/>
<evidence type="ECO:0000313" key="2">
    <source>
        <dbReference type="EMBL" id="UOF90786.1"/>
    </source>
</evidence>
<dbReference type="Pfam" id="PF08722">
    <property type="entry name" value="Tn7_TnsA-like_N"/>
    <property type="match status" value="1"/>
</dbReference>
<dbReference type="InterPro" id="IPR041025">
    <property type="entry name" value="HNH_repeat"/>
</dbReference>
<sequence length="347" mass="41131">MERKCKHCDKVFEVRANQVVAGEGLFCSRQCLYESMKKRSLNTCINCGKQYEVKPHKKDSKYCSRPCYWEDKKRKLQGSPFPKPTGRIDINCHQCGKSFSKTLNSTRLYCSRKCSDAAKVVMEERTCPICKKKFESRVQSKHQRKKELCCSQECEAQYRIRYGKRRGNKKIPDELLIIELKRVCEYIGRIPNIRDIERYGIYSYDVFLDRWGKWDNALEHASMKLPSQAEKLAIGKKLYCIDVFKKKNGSDEPYDSEYEKLYMDRLEKDESIVFWTRRHGIFWETDNISYVPDFLVVRHDGCTVVEIKPEIYLDEELNQRKVELAKRKCEELGYKFEVITDQELIQE</sequence>
<reference evidence="2" key="1">
    <citation type="submission" date="2021-12" db="EMBL/GenBank/DDBJ databases">
        <title>Alicyclobacillaceae gen. nov., sp. nov., isolated from chalcocite enrichment system.</title>
        <authorList>
            <person name="Jiang Z."/>
        </authorList>
    </citation>
    <scope>NUCLEOTIDE SEQUENCE</scope>
    <source>
        <strain evidence="2">MYW30-H2</strain>
    </source>
</reference>
<dbReference type="RefSeq" id="WP_347437485.1">
    <property type="nucleotide sequence ID" value="NZ_CP089291.1"/>
</dbReference>
<accession>A0ABY4CNG7</accession>
<keyword evidence="3" id="KW-1185">Reference proteome</keyword>
<organism evidence="2 3">
    <name type="scientific">Fodinisporobacter ferrooxydans</name>
    <dbReference type="NCBI Taxonomy" id="2901836"/>
    <lineage>
        <taxon>Bacteria</taxon>
        <taxon>Bacillati</taxon>
        <taxon>Bacillota</taxon>
        <taxon>Bacilli</taxon>
        <taxon>Bacillales</taxon>
        <taxon>Alicyclobacillaceae</taxon>
        <taxon>Fodinisporobacter</taxon>
    </lineage>
</organism>
<dbReference type="Proteomes" id="UP000830167">
    <property type="component" value="Chromosome"/>
</dbReference>
<feature type="domain" description="TnsA endonuclease N-terminal" evidence="1">
    <location>
        <begin position="286"/>
        <end position="341"/>
    </location>
</feature>
<protein>
    <submittedName>
        <fullName evidence="2">Tn7 transposase TnsA N-terminal domain-containing protein</fullName>
    </submittedName>
</protein>
<name>A0ABY4CNG7_9BACL</name>
<dbReference type="EMBL" id="CP089291">
    <property type="protein sequence ID" value="UOF90786.1"/>
    <property type="molecule type" value="Genomic_DNA"/>
</dbReference>